<dbReference type="InterPro" id="IPR002209">
    <property type="entry name" value="Fibroblast_GF_fam"/>
</dbReference>
<dbReference type="GO" id="GO:0060041">
    <property type="term" value="P:retina development in camera-type eye"/>
    <property type="evidence" value="ECO:0007669"/>
    <property type="project" value="Ensembl"/>
</dbReference>
<dbReference type="PIRSF" id="PIRSF037961">
    <property type="entry name" value="FGF-19_FGF-21"/>
    <property type="match status" value="1"/>
</dbReference>
<dbReference type="GeneTree" id="ENSGT00940000160601"/>
<dbReference type="GO" id="GO:0031290">
    <property type="term" value="P:retinal ganglion cell axon guidance"/>
    <property type="evidence" value="ECO:0007669"/>
    <property type="project" value="Ensembl"/>
</dbReference>
<reference evidence="4" key="1">
    <citation type="journal article" date="2010" name="Science">
        <title>The genome of the Western clawed frog Xenopus tropicalis.</title>
        <authorList>
            <person name="Hellsten U."/>
            <person name="Harland R.M."/>
            <person name="Gilchrist M.J."/>
            <person name="Hendrix D."/>
            <person name="Jurka J."/>
            <person name="Kapitonov V."/>
            <person name="Ovcharenko I."/>
            <person name="Putnam N.H."/>
            <person name="Shu S."/>
            <person name="Taher L."/>
            <person name="Blitz I.L."/>
            <person name="Blumberg B."/>
            <person name="Dichmann D.S."/>
            <person name="Dubchak I."/>
            <person name="Amaya E."/>
            <person name="Detter J.C."/>
            <person name="Fletcher R."/>
            <person name="Gerhard D.S."/>
            <person name="Goodstein D."/>
            <person name="Graves T."/>
            <person name="Grigoriev I.V."/>
            <person name="Grimwood J."/>
            <person name="Kawashima T."/>
            <person name="Lindquist E."/>
            <person name="Lucas S.M."/>
            <person name="Mead P.E."/>
            <person name="Mitros T."/>
            <person name="Ogino H."/>
            <person name="Ohta Y."/>
            <person name="Poliakov A.V."/>
            <person name="Pollet N."/>
            <person name="Robert J."/>
            <person name="Salamov A."/>
            <person name="Sater A.K."/>
            <person name="Schmutz J."/>
            <person name="Terry A."/>
            <person name="Vize P.D."/>
            <person name="Warren W.C."/>
            <person name="Wells D."/>
            <person name="Wills A."/>
            <person name="Wilson R.K."/>
            <person name="Zimmerman L.B."/>
            <person name="Zorn A.M."/>
            <person name="Grainger R."/>
            <person name="Grammer T."/>
            <person name="Khokha M.K."/>
            <person name="Richardson P.M."/>
            <person name="Rokhsar D.S."/>
        </authorList>
    </citation>
    <scope>NUCLEOTIDE SEQUENCE [LARGE SCALE GENOMIC DNA]</scope>
    <source>
        <strain evidence="4">Nigerian</strain>
    </source>
</reference>
<dbReference type="PROSITE" id="PS00247">
    <property type="entry name" value="HBGF_FGF"/>
    <property type="match status" value="1"/>
</dbReference>
<dbReference type="GO" id="GO:0005576">
    <property type="term" value="C:extracellular region"/>
    <property type="evidence" value="ECO:0007669"/>
    <property type="project" value="InterPro"/>
</dbReference>
<gene>
    <name evidence="4" type="primary">fgf19</name>
</gene>
<reference evidence="4" key="2">
    <citation type="submission" date="2021-03" db="UniProtKB">
        <authorList>
            <consortium name="Ensembl"/>
        </authorList>
    </citation>
    <scope>IDENTIFICATION</scope>
</reference>
<dbReference type="InParanoid" id="A0A803JCN9"/>
<proteinExistence type="inferred from homology"/>
<dbReference type="PRINTS" id="PR00263">
    <property type="entry name" value="HBGFFGF"/>
</dbReference>
<dbReference type="InterPro" id="IPR035444">
    <property type="entry name" value="FGF15/19/21"/>
</dbReference>
<dbReference type="Pfam" id="PF00167">
    <property type="entry name" value="FGF"/>
    <property type="match status" value="1"/>
</dbReference>
<dbReference type="GO" id="GO:0048665">
    <property type="term" value="P:neuron fate specification"/>
    <property type="evidence" value="ECO:0007669"/>
    <property type="project" value="Ensembl"/>
</dbReference>
<dbReference type="GO" id="GO:0005104">
    <property type="term" value="F:fibroblast growth factor receptor binding"/>
    <property type="evidence" value="ECO:0007669"/>
    <property type="project" value="InterPro"/>
</dbReference>
<dbReference type="Bgee" id="ENSXETG00000037561">
    <property type="expression patterns" value="Expressed in liver and 1 other cell type or tissue"/>
</dbReference>
<evidence type="ECO:0000256" key="1">
    <source>
        <dbReference type="ARBA" id="ARBA00007936"/>
    </source>
</evidence>
<protein>
    <recommendedName>
        <fullName evidence="2">Fibroblast growth factor</fullName>
        <shortName evidence="2">FGF</shortName>
    </recommendedName>
</protein>
<dbReference type="FunCoup" id="A0A803JCN9">
    <property type="interactions" value="879"/>
</dbReference>
<dbReference type="GO" id="GO:0007420">
    <property type="term" value="P:brain development"/>
    <property type="evidence" value="ECO:0007669"/>
    <property type="project" value="Ensembl"/>
</dbReference>
<keyword evidence="3" id="KW-1133">Transmembrane helix</keyword>
<name>A0A803JCN9_XENTR</name>
<dbReference type="GO" id="GO:0002088">
    <property type="term" value="P:lens development in camera-type eye"/>
    <property type="evidence" value="ECO:0007669"/>
    <property type="project" value="Ensembl"/>
</dbReference>
<dbReference type="SUPFAM" id="SSF50353">
    <property type="entry name" value="Cytokine"/>
    <property type="match status" value="1"/>
</dbReference>
<dbReference type="GO" id="GO:0008083">
    <property type="term" value="F:growth factor activity"/>
    <property type="evidence" value="ECO:0007669"/>
    <property type="project" value="InterPro"/>
</dbReference>
<evidence type="ECO:0000256" key="3">
    <source>
        <dbReference type="SAM" id="Phobius"/>
    </source>
</evidence>
<evidence type="ECO:0000256" key="2">
    <source>
        <dbReference type="RuleBase" id="RU049442"/>
    </source>
</evidence>
<feature type="transmembrane region" description="Helical" evidence="3">
    <location>
        <begin position="21"/>
        <end position="38"/>
    </location>
</feature>
<dbReference type="GO" id="GO:0008284">
    <property type="term" value="P:positive regulation of cell population proliferation"/>
    <property type="evidence" value="ECO:0007669"/>
    <property type="project" value="Ensembl"/>
</dbReference>
<dbReference type="GO" id="GO:0008543">
    <property type="term" value="P:fibroblast growth factor receptor signaling pathway"/>
    <property type="evidence" value="ECO:0007669"/>
    <property type="project" value="InterPro"/>
</dbReference>
<dbReference type="InterPro" id="IPR008996">
    <property type="entry name" value="IL1/FGF"/>
</dbReference>
<dbReference type="Gene3D" id="2.80.10.50">
    <property type="match status" value="1"/>
</dbReference>
<dbReference type="CDD" id="cd23331">
    <property type="entry name" value="beta-trefoil_FGF19"/>
    <property type="match status" value="1"/>
</dbReference>
<keyword evidence="3" id="KW-0472">Membrane</keyword>
<keyword evidence="3" id="KW-0812">Transmembrane</keyword>
<dbReference type="Ensembl" id="ENSXETT00000117028">
    <property type="protein sequence ID" value="ENSXETP00000105649"/>
    <property type="gene ID" value="ENSXETG00000037561"/>
</dbReference>
<organism evidence="4">
    <name type="scientific">Xenopus tropicalis</name>
    <name type="common">Western clawed frog</name>
    <name type="synonym">Silurana tropicalis</name>
    <dbReference type="NCBI Taxonomy" id="8364"/>
    <lineage>
        <taxon>Eukaryota</taxon>
        <taxon>Metazoa</taxon>
        <taxon>Chordata</taxon>
        <taxon>Craniata</taxon>
        <taxon>Vertebrata</taxon>
        <taxon>Euteleostomi</taxon>
        <taxon>Amphibia</taxon>
        <taxon>Batrachia</taxon>
        <taxon>Anura</taxon>
        <taxon>Pipoidea</taxon>
        <taxon>Pipidae</taxon>
        <taxon>Xenopodinae</taxon>
        <taxon>Xenopus</taxon>
        <taxon>Silurana</taxon>
    </lineage>
</organism>
<dbReference type="SMART" id="SM00442">
    <property type="entry name" value="FGF"/>
    <property type="match status" value="1"/>
</dbReference>
<evidence type="ECO:0000313" key="4">
    <source>
        <dbReference type="Ensembl" id="ENSXETP00000105649"/>
    </source>
</evidence>
<comment type="similarity">
    <text evidence="1 2">Belongs to the heparin-binding growth factors family.</text>
</comment>
<dbReference type="GO" id="GO:0048709">
    <property type="term" value="P:oligodendrocyte differentiation"/>
    <property type="evidence" value="ECO:0007669"/>
    <property type="project" value="Ensembl"/>
</dbReference>
<accession>A0A803JCN9</accession>
<dbReference type="PANTHER" id="PTHR11486">
    <property type="entry name" value="FIBROBLAST GROWTH FACTOR"/>
    <property type="match status" value="1"/>
</dbReference>
<sequence length="232" mass="26646">MLTRCSILTCDADTWYQMWKTLPWILVPMMVAVLYFLGGAESLPLFDAGPHMQNGWGESIRIRHLYTARRFGHDSYYLRIHEDGRVDGDRQQSMHSLLEIRAIAVGIVAIKGYRSSLYLCMGSEGKLYGMHSYSQDDCSFEEELLPDGYNMYKSRKHGVAVSLSKEKQKQQYKGKGYLPLSHFLPVISWVPMEPTGDVEDDIYRFPFNTDTKSVIDSLDTLGLMDFSSYHKK</sequence>
<dbReference type="PRINTS" id="PR00262">
    <property type="entry name" value="IL1HBGF"/>
</dbReference>
<dbReference type="AlphaFoldDB" id="A0A803JCN9"/>
<dbReference type="GO" id="GO:0050769">
    <property type="term" value="P:positive regulation of neurogenesis"/>
    <property type="evidence" value="ECO:0007669"/>
    <property type="project" value="Ensembl"/>
</dbReference>